<keyword evidence="2" id="KW-1185">Reference proteome</keyword>
<evidence type="ECO:0000313" key="1">
    <source>
        <dbReference type="EMBL" id="MDR7308643.1"/>
    </source>
</evidence>
<dbReference type="Pfam" id="PF09945">
    <property type="entry name" value="DUF2177"/>
    <property type="match status" value="1"/>
</dbReference>
<dbReference type="EMBL" id="JAVDXO010000012">
    <property type="protein sequence ID" value="MDR7308643.1"/>
    <property type="molecule type" value="Genomic_DNA"/>
</dbReference>
<dbReference type="InterPro" id="IPR018687">
    <property type="entry name" value="DUF2177_membr"/>
</dbReference>
<protein>
    <submittedName>
        <fullName evidence="1">Membrane protein</fullName>
    </submittedName>
</protein>
<reference evidence="1 2" key="1">
    <citation type="submission" date="2023-07" db="EMBL/GenBank/DDBJ databases">
        <title>Sorghum-associated microbial communities from plants grown in Nebraska, USA.</title>
        <authorList>
            <person name="Schachtman D."/>
        </authorList>
    </citation>
    <scope>NUCLEOTIDE SEQUENCE [LARGE SCALE GENOMIC DNA]</scope>
    <source>
        <strain evidence="1 2">BE308</strain>
    </source>
</reference>
<accession>A0ABU1ZTC5</accession>
<comment type="caution">
    <text evidence="1">The sequence shown here is derived from an EMBL/GenBank/DDBJ whole genome shotgun (WGS) entry which is preliminary data.</text>
</comment>
<sequence length="76" mass="7762">MAHGFEDAKGGGGLVLSMGLSSTAVCQPIHSRTAGAAPLCACAPRGCATYELTNLATLRDWPVGLPLLGMAWGKFS</sequence>
<gene>
    <name evidence="1" type="ORF">J2X15_003959</name>
</gene>
<evidence type="ECO:0000313" key="2">
    <source>
        <dbReference type="Proteomes" id="UP001268089"/>
    </source>
</evidence>
<proteinExistence type="predicted"/>
<name>A0ABU1ZTC5_9BURK</name>
<organism evidence="1 2">
    <name type="scientific">Rhodoferax saidenbachensis</name>
    <dbReference type="NCBI Taxonomy" id="1484693"/>
    <lineage>
        <taxon>Bacteria</taxon>
        <taxon>Pseudomonadati</taxon>
        <taxon>Pseudomonadota</taxon>
        <taxon>Betaproteobacteria</taxon>
        <taxon>Burkholderiales</taxon>
        <taxon>Comamonadaceae</taxon>
        <taxon>Rhodoferax</taxon>
    </lineage>
</organism>
<dbReference type="Proteomes" id="UP001268089">
    <property type="component" value="Unassembled WGS sequence"/>
</dbReference>